<evidence type="ECO:0000313" key="13">
    <source>
        <dbReference type="Proteomes" id="UP000792457"/>
    </source>
</evidence>
<evidence type="ECO:0000256" key="3">
    <source>
        <dbReference type="ARBA" id="ARBA00022723"/>
    </source>
</evidence>
<gene>
    <name evidence="12" type="ORF">J437_LFUL003962</name>
</gene>
<sequence length="146" mass="16278">MFDYFDAGVMEELQHRLVAVAEKELSGEVTPRGDEVLLTSKVLARRTEVDGKTKVLLRWYPEDIMPDEWVAENEVRAKCTHPVRTLPPSAHSSLRATLFGTSAPKHRRKTKPPPNRTPLFIPSSPFLNMVSPSSSSEFSSPSSSIS</sequence>
<feature type="compositionally biased region" description="Low complexity" evidence="10">
    <location>
        <begin position="131"/>
        <end position="146"/>
    </location>
</feature>
<evidence type="ECO:0000259" key="11">
    <source>
        <dbReference type="Pfam" id="PF26014"/>
    </source>
</evidence>
<evidence type="ECO:0000256" key="10">
    <source>
        <dbReference type="SAM" id="MobiDB-lite"/>
    </source>
</evidence>
<keyword evidence="13" id="KW-1185">Reference proteome</keyword>
<keyword evidence="2" id="KW-0678">Repressor</keyword>
<evidence type="ECO:0000256" key="1">
    <source>
        <dbReference type="ARBA" id="ARBA00004123"/>
    </source>
</evidence>
<dbReference type="GO" id="GO:0008270">
    <property type="term" value="F:zinc ion binding"/>
    <property type="evidence" value="ECO:0007669"/>
    <property type="project" value="UniProtKB-KW"/>
</dbReference>
<accession>A0A8K0JUG1</accession>
<dbReference type="OrthoDB" id="9984614at2759"/>
<evidence type="ECO:0000256" key="6">
    <source>
        <dbReference type="ARBA" id="ARBA00022833"/>
    </source>
</evidence>
<dbReference type="PANTHER" id="PTHR46541:SF1">
    <property type="entry name" value="ZINC FINGER PROTEIN AEBP2"/>
    <property type="match status" value="1"/>
</dbReference>
<dbReference type="GO" id="GO:0035098">
    <property type="term" value="C:ESC/E(Z) complex"/>
    <property type="evidence" value="ECO:0007669"/>
    <property type="project" value="TreeGrafter"/>
</dbReference>
<feature type="region of interest" description="Disordered" evidence="10">
    <location>
        <begin position="83"/>
        <end position="146"/>
    </location>
</feature>
<dbReference type="PANTHER" id="PTHR46541">
    <property type="entry name" value="ZINC FINGER PROTEIN AEBP2"/>
    <property type="match status" value="1"/>
</dbReference>
<keyword evidence="9" id="KW-0539">Nucleus</keyword>
<keyword evidence="8" id="KW-0804">Transcription</keyword>
<keyword evidence="3" id="KW-0479">Metal-binding</keyword>
<dbReference type="Proteomes" id="UP000792457">
    <property type="component" value="Unassembled WGS sequence"/>
</dbReference>
<keyword evidence="6" id="KW-0862">Zinc</keyword>
<evidence type="ECO:0000256" key="4">
    <source>
        <dbReference type="ARBA" id="ARBA00022737"/>
    </source>
</evidence>
<feature type="domain" description="AEBP2-like C-terminal SH3" evidence="11">
    <location>
        <begin position="1"/>
        <end position="100"/>
    </location>
</feature>
<dbReference type="InterPro" id="IPR059034">
    <property type="entry name" value="SH3_AEBP2_C"/>
</dbReference>
<dbReference type="Pfam" id="PF26014">
    <property type="entry name" value="SH3_AEBP2_C"/>
    <property type="match status" value="1"/>
</dbReference>
<keyword evidence="5" id="KW-0863">Zinc-finger</keyword>
<dbReference type="EMBL" id="KZ308121">
    <property type="protein sequence ID" value="KAG8222042.1"/>
    <property type="molecule type" value="Genomic_DNA"/>
</dbReference>
<keyword evidence="4" id="KW-0677">Repeat</keyword>
<evidence type="ECO:0000256" key="5">
    <source>
        <dbReference type="ARBA" id="ARBA00022771"/>
    </source>
</evidence>
<organism evidence="12 13">
    <name type="scientific">Ladona fulva</name>
    <name type="common">Scarce chaser dragonfly</name>
    <name type="synonym">Libellula fulva</name>
    <dbReference type="NCBI Taxonomy" id="123851"/>
    <lineage>
        <taxon>Eukaryota</taxon>
        <taxon>Metazoa</taxon>
        <taxon>Ecdysozoa</taxon>
        <taxon>Arthropoda</taxon>
        <taxon>Hexapoda</taxon>
        <taxon>Insecta</taxon>
        <taxon>Pterygota</taxon>
        <taxon>Palaeoptera</taxon>
        <taxon>Odonata</taxon>
        <taxon>Epiprocta</taxon>
        <taxon>Anisoptera</taxon>
        <taxon>Libelluloidea</taxon>
        <taxon>Libellulidae</taxon>
        <taxon>Ladona</taxon>
    </lineage>
</organism>
<name>A0A8K0JUG1_LADFU</name>
<protein>
    <recommendedName>
        <fullName evidence="11">AEBP2-like C-terminal SH3 domain-containing protein</fullName>
    </recommendedName>
</protein>
<comment type="caution">
    <text evidence="12">The sequence shown here is derived from an EMBL/GenBank/DDBJ whole genome shotgun (WGS) entry which is preliminary data.</text>
</comment>
<proteinExistence type="predicted"/>
<reference evidence="12" key="1">
    <citation type="submission" date="2013-04" db="EMBL/GenBank/DDBJ databases">
        <authorList>
            <person name="Qu J."/>
            <person name="Murali S.C."/>
            <person name="Bandaranaike D."/>
            <person name="Bellair M."/>
            <person name="Blankenburg K."/>
            <person name="Chao H."/>
            <person name="Dinh H."/>
            <person name="Doddapaneni H."/>
            <person name="Downs B."/>
            <person name="Dugan-Rocha S."/>
            <person name="Elkadiri S."/>
            <person name="Gnanaolivu R.D."/>
            <person name="Hernandez B."/>
            <person name="Javaid M."/>
            <person name="Jayaseelan J.C."/>
            <person name="Lee S."/>
            <person name="Li M."/>
            <person name="Ming W."/>
            <person name="Munidasa M."/>
            <person name="Muniz J."/>
            <person name="Nguyen L."/>
            <person name="Ongeri F."/>
            <person name="Osuji N."/>
            <person name="Pu L.-L."/>
            <person name="Puazo M."/>
            <person name="Qu C."/>
            <person name="Quiroz J."/>
            <person name="Raj R."/>
            <person name="Weissenberger G."/>
            <person name="Xin Y."/>
            <person name="Zou X."/>
            <person name="Han Y."/>
            <person name="Richards S."/>
            <person name="Worley K."/>
            <person name="Muzny D."/>
            <person name="Gibbs R."/>
        </authorList>
    </citation>
    <scope>NUCLEOTIDE SEQUENCE</scope>
    <source>
        <strain evidence="12">Sampled in the wild</strain>
    </source>
</reference>
<evidence type="ECO:0000256" key="9">
    <source>
        <dbReference type="ARBA" id="ARBA00023242"/>
    </source>
</evidence>
<evidence type="ECO:0000256" key="7">
    <source>
        <dbReference type="ARBA" id="ARBA00023015"/>
    </source>
</evidence>
<evidence type="ECO:0000256" key="8">
    <source>
        <dbReference type="ARBA" id="ARBA00023163"/>
    </source>
</evidence>
<evidence type="ECO:0000256" key="2">
    <source>
        <dbReference type="ARBA" id="ARBA00022491"/>
    </source>
</evidence>
<evidence type="ECO:0000313" key="12">
    <source>
        <dbReference type="EMBL" id="KAG8222042.1"/>
    </source>
</evidence>
<dbReference type="InterPro" id="IPR052130">
    <property type="entry name" value="AEBP2/jing_C2H2-ZnF"/>
</dbReference>
<keyword evidence="7" id="KW-0805">Transcription regulation</keyword>
<dbReference type="GO" id="GO:0006357">
    <property type="term" value="P:regulation of transcription by RNA polymerase II"/>
    <property type="evidence" value="ECO:0007669"/>
    <property type="project" value="TreeGrafter"/>
</dbReference>
<dbReference type="AlphaFoldDB" id="A0A8K0JUG1"/>
<reference evidence="12" key="2">
    <citation type="submission" date="2017-10" db="EMBL/GenBank/DDBJ databases">
        <title>Ladona fulva Genome sequencing and assembly.</title>
        <authorList>
            <person name="Murali S."/>
            <person name="Richards S."/>
            <person name="Bandaranaike D."/>
            <person name="Bellair M."/>
            <person name="Blankenburg K."/>
            <person name="Chao H."/>
            <person name="Dinh H."/>
            <person name="Doddapaneni H."/>
            <person name="Dugan-Rocha S."/>
            <person name="Elkadiri S."/>
            <person name="Gnanaolivu R."/>
            <person name="Hernandez B."/>
            <person name="Skinner E."/>
            <person name="Javaid M."/>
            <person name="Lee S."/>
            <person name="Li M."/>
            <person name="Ming W."/>
            <person name="Munidasa M."/>
            <person name="Muniz J."/>
            <person name="Nguyen L."/>
            <person name="Hughes D."/>
            <person name="Osuji N."/>
            <person name="Pu L.-L."/>
            <person name="Puazo M."/>
            <person name="Qu C."/>
            <person name="Quiroz J."/>
            <person name="Raj R."/>
            <person name="Weissenberger G."/>
            <person name="Xin Y."/>
            <person name="Zou X."/>
            <person name="Han Y."/>
            <person name="Worley K."/>
            <person name="Muzny D."/>
            <person name="Gibbs R."/>
        </authorList>
    </citation>
    <scope>NUCLEOTIDE SEQUENCE</scope>
    <source>
        <strain evidence="12">Sampled in the wild</strain>
    </source>
</reference>
<comment type="subcellular location">
    <subcellularLocation>
        <location evidence="1">Nucleus</location>
    </subcellularLocation>
</comment>